<dbReference type="PANTHER" id="PTHR43221:SF1">
    <property type="entry name" value="PROTEASE HTPX"/>
    <property type="match status" value="1"/>
</dbReference>
<protein>
    <recommendedName>
        <fullName evidence="12">Protease HtpX homolog</fullName>
        <ecNumber evidence="12">3.4.24.-</ecNumber>
    </recommendedName>
</protein>
<feature type="binding site" evidence="12">
    <location>
        <position position="146"/>
    </location>
    <ligand>
        <name>Zn(2+)</name>
        <dbReference type="ChEBI" id="CHEBI:29105"/>
        <note>catalytic</note>
    </ligand>
</feature>
<keyword evidence="9 12" id="KW-1133">Transmembrane helix</keyword>
<evidence type="ECO:0000256" key="12">
    <source>
        <dbReference type="HAMAP-Rule" id="MF_00188"/>
    </source>
</evidence>
<dbReference type="InterPro" id="IPR001915">
    <property type="entry name" value="Peptidase_M48"/>
</dbReference>
<evidence type="ECO:0000256" key="1">
    <source>
        <dbReference type="ARBA" id="ARBA00004651"/>
    </source>
</evidence>
<reference evidence="14 15" key="1">
    <citation type="submission" date="2021-03" db="EMBL/GenBank/DDBJ databases">
        <title>Genomic Encyclopedia of Type Strains, Phase IV (KMG-IV): sequencing the most valuable type-strain genomes for metagenomic binning, comparative biology and taxonomic classification.</title>
        <authorList>
            <person name="Goeker M."/>
        </authorList>
    </citation>
    <scope>NUCLEOTIDE SEQUENCE [LARGE SCALE GENOMIC DNA]</scope>
    <source>
        <strain evidence="14 15">DSM 40526</strain>
    </source>
</reference>
<dbReference type="GO" id="GO:0016787">
    <property type="term" value="F:hydrolase activity"/>
    <property type="evidence" value="ECO:0007669"/>
    <property type="project" value="UniProtKB-KW"/>
</dbReference>
<keyword evidence="15" id="KW-1185">Reference proteome</keyword>
<evidence type="ECO:0000256" key="5">
    <source>
        <dbReference type="ARBA" id="ARBA00022692"/>
    </source>
</evidence>
<feature type="binding site" evidence="12">
    <location>
        <position position="218"/>
    </location>
    <ligand>
        <name>Zn(2+)</name>
        <dbReference type="ChEBI" id="CHEBI:29105"/>
        <note>catalytic</note>
    </ligand>
</feature>
<evidence type="ECO:0000256" key="3">
    <source>
        <dbReference type="ARBA" id="ARBA00022475"/>
    </source>
</evidence>
<gene>
    <name evidence="12" type="primary">htpX</name>
    <name evidence="14" type="ORF">J2Z77_004599</name>
</gene>
<comment type="similarity">
    <text evidence="2 12">Belongs to the peptidase M48B family.</text>
</comment>
<keyword evidence="4 12" id="KW-0645">Protease</keyword>
<dbReference type="EC" id="3.4.24.-" evidence="12"/>
<evidence type="ECO:0000256" key="2">
    <source>
        <dbReference type="ARBA" id="ARBA00009779"/>
    </source>
</evidence>
<evidence type="ECO:0000313" key="15">
    <source>
        <dbReference type="Proteomes" id="UP001519310"/>
    </source>
</evidence>
<keyword evidence="14" id="KW-0346">Stress response</keyword>
<dbReference type="Proteomes" id="UP001519310">
    <property type="component" value="Unassembled WGS sequence"/>
</dbReference>
<comment type="cofactor">
    <cofactor evidence="12">
        <name>Zn(2+)</name>
        <dbReference type="ChEBI" id="CHEBI:29105"/>
    </cofactor>
    <text evidence="12">Binds 1 zinc ion per subunit.</text>
</comment>
<feature type="transmembrane region" description="Helical" evidence="12">
    <location>
        <begin position="21"/>
        <end position="40"/>
    </location>
</feature>
<evidence type="ECO:0000256" key="10">
    <source>
        <dbReference type="ARBA" id="ARBA00023049"/>
    </source>
</evidence>
<keyword evidence="6 12" id="KW-0479">Metal-binding</keyword>
<feature type="domain" description="Peptidase M48" evidence="13">
    <location>
        <begin position="81"/>
        <end position="295"/>
    </location>
</feature>
<dbReference type="EMBL" id="JAGGLQ010000009">
    <property type="protein sequence ID" value="MBP2038786.1"/>
    <property type="molecule type" value="Genomic_DNA"/>
</dbReference>
<evidence type="ECO:0000256" key="7">
    <source>
        <dbReference type="ARBA" id="ARBA00022801"/>
    </source>
</evidence>
<keyword evidence="10 12" id="KW-0482">Metalloprotease</keyword>
<dbReference type="InterPro" id="IPR050083">
    <property type="entry name" value="HtpX_protease"/>
</dbReference>
<dbReference type="InterPro" id="IPR022919">
    <property type="entry name" value="Pept_M48_protease_HtpX"/>
</dbReference>
<name>A0ABS4L9N9_STRAV</name>
<accession>A0ABS4L9N9</accession>
<evidence type="ECO:0000313" key="14">
    <source>
        <dbReference type="EMBL" id="MBP2038786.1"/>
    </source>
</evidence>
<dbReference type="PANTHER" id="PTHR43221">
    <property type="entry name" value="PROTEASE HTPX"/>
    <property type="match status" value="1"/>
</dbReference>
<keyword evidence="8 12" id="KW-0862">Zinc</keyword>
<keyword evidence="3 12" id="KW-1003">Cell membrane</keyword>
<feature type="binding site" evidence="12">
    <location>
        <position position="150"/>
    </location>
    <ligand>
        <name>Zn(2+)</name>
        <dbReference type="ChEBI" id="CHEBI:29105"/>
        <note>catalytic</note>
    </ligand>
</feature>
<feature type="transmembrane region" description="Helical" evidence="12">
    <location>
        <begin position="46"/>
        <end position="62"/>
    </location>
</feature>
<proteinExistence type="inferred from homology"/>
<keyword evidence="11 12" id="KW-0472">Membrane</keyword>
<comment type="subcellular location">
    <subcellularLocation>
        <location evidence="1 12">Cell membrane</location>
        <topology evidence="1 12">Multi-pass membrane protein</topology>
    </subcellularLocation>
</comment>
<evidence type="ECO:0000256" key="6">
    <source>
        <dbReference type="ARBA" id="ARBA00022723"/>
    </source>
</evidence>
<dbReference type="Gene3D" id="3.30.2010.10">
    <property type="entry name" value="Metalloproteases ('zincins'), catalytic domain"/>
    <property type="match status" value="1"/>
</dbReference>
<feature type="active site" evidence="12">
    <location>
        <position position="147"/>
    </location>
</feature>
<sequence>MTGSPAAPPGGRTVHRRHNGLKTAVLLGGLSALIILIGSFFGRGGLIIAVLVALGTNAYAYWNSDKLALRAMRARPVSEFEAPQLYRMVRELSTSARQPMPRLYISPTEAPNAFATGRNPRNAAVCCTEGILRILDERELRGVIGHELSHVYNRDILISSVAGALASVIMFLVNFAWLIPIGRSNDDEGPGLLGMLLIMILGPLAASVIQLAISRSREYEADSSGAQLTGDPLALASALRKLDAGTKQLPLPPEPRLEAASHMMIANPFRPGAGLSKMFSTHPPMAERIARLEQMAGRRQ</sequence>
<keyword evidence="5 12" id="KW-0812">Transmembrane</keyword>
<evidence type="ECO:0000256" key="11">
    <source>
        <dbReference type="ARBA" id="ARBA00023136"/>
    </source>
</evidence>
<evidence type="ECO:0000256" key="9">
    <source>
        <dbReference type="ARBA" id="ARBA00022989"/>
    </source>
</evidence>
<evidence type="ECO:0000256" key="4">
    <source>
        <dbReference type="ARBA" id="ARBA00022670"/>
    </source>
</evidence>
<comment type="caution">
    <text evidence="14">The sequence shown here is derived from an EMBL/GenBank/DDBJ whole genome shotgun (WGS) entry which is preliminary data.</text>
</comment>
<feature type="transmembrane region" description="Helical" evidence="12">
    <location>
        <begin position="191"/>
        <end position="213"/>
    </location>
</feature>
<dbReference type="NCBIfam" id="NF002839">
    <property type="entry name" value="PRK03072.1"/>
    <property type="match status" value="1"/>
</dbReference>
<dbReference type="Pfam" id="PF01435">
    <property type="entry name" value="Peptidase_M48"/>
    <property type="match status" value="1"/>
</dbReference>
<dbReference type="CDD" id="cd07336">
    <property type="entry name" value="M48B_HtpX_like"/>
    <property type="match status" value="1"/>
</dbReference>
<evidence type="ECO:0000256" key="8">
    <source>
        <dbReference type="ARBA" id="ARBA00022833"/>
    </source>
</evidence>
<organism evidence="14 15">
    <name type="scientific">Streptomyces avidinii</name>
    <dbReference type="NCBI Taxonomy" id="1895"/>
    <lineage>
        <taxon>Bacteria</taxon>
        <taxon>Bacillati</taxon>
        <taxon>Actinomycetota</taxon>
        <taxon>Actinomycetes</taxon>
        <taxon>Kitasatosporales</taxon>
        <taxon>Streptomycetaceae</taxon>
        <taxon>Streptomyces</taxon>
    </lineage>
</organism>
<evidence type="ECO:0000259" key="13">
    <source>
        <dbReference type="Pfam" id="PF01435"/>
    </source>
</evidence>
<dbReference type="HAMAP" id="MF_00188">
    <property type="entry name" value="Pept_M48_protease_HtpX"/>
    <property type="match status" value="1"/>
</dbReference>
<feature type="transmembrane region" description="Helical" evidence="12">
    <location>
        <begin position="156"/>
        <end position="179"/>
    </location>
</feature>
<keyword evidence="7 12" id="KW-0378">Hydrolase</keyword>